<accession>A0ABN7SV29</accession>
<evidence type="ECO:0000313" key="3">
    <source>
        <dbReference type="Proteomes" id="UP001158576"/>
    </source>
</evidence>
<keyword evidence="1" id="KW-0472">Membrane</keyword>
<dbReference type="PROSITE" id="PS51257">
    <property type="entry name" value="PROKAR_LIPOPROTEIN"/>
    <property type="match status" value="1"/>
</dbReference>
<dbReference type="EMBL" id="OU015566">
    <property type="protein sequence ID" value="CAG5104967.1"/>
    <property type="molecule type" value="Genomic_DNA"/>
</dbReference>
<keyword evidence="3" id="KW-1185">Reference proteome</keyword>
<proteinExistence type="predicted"/>
<keyword evidence="1" id="KW-1133">Transmembrane helix</keyword>
<evidence type="ECO:0000313" key="2">
    <source>
        <dbReference type="EMBL" id="CAG5104967.1"/>
    </source>
</evidence>
<gene>
    <name evidence="2" type="ORF">OKIOD_LOCUS10480</name>
</gene>
<organism evidence="2 3">
    <name type="scientific">Oikopleura dioica</name>
    <name type="common">Tunicate</name>
    <dbReference type="NCBI Taxonomy" id="34765"/>
    <lineage>
        <taxon>Eukaryota</taxon>
        <taxon>Metazoa</taxon>
        <taxon>Chordata</taxon>
        <taxon>Tunicata</taxon>
        <taxon>Appendicularia</taxon>
        <taxon>Copelata</taxon>
        <taxon>Oikopleuridae</taxon>
        <taxon>Oikopleura</taxon>
    </lineage>
</organism>
<protein>
    <submittedName>
        <fullName evidence="2">Oidioi.mRNA.OKI2018_I69.chr1.g1715.t1.cds</fullName>
    </submittedName>
</protein>
<feature type="transmembrane region" description="Helical" evidence="1">
    <location>
        <begin position="47"/>
        <end position="65"/>
    </location>
</feature>
<sequence length="189" mass="21099">MKSGEVLSAILLISGFGLCITAASLLSCIDSKCKDCWCKNTTEVQGVILLIVGTALLGVYGAAAANEDKVTHFLRSTILRPKKSKQRIEEQQEQDGMIQEETEWGESDCLQAGCCWNNDVTEIAYRCTKNDEDARRSLEARTTNTNYTDILAEVIAYHDSRAVWAVPFYTSIPFVIIAAFNWIKNIYQD</sequence>
<feature type="transmembrane region" description="Helical" evidence="1">
    <location>
        <begin position="162"/>
        <end position="183"/>
    </location>
</feature>
<dbReference type="Proteomes" id="UP001158576">
    <property type="component" value="Chromosome 1"/>
</dbReference>
<reference evidence="2 3" key="1">
    <citation type="submission" date="2021-04" db="EMBL/GenBank/DDBJ databases">
        <authorList>
            <person name="Bliznina A."/>
        </authorList>
    </citation>
    <scope>NUCLEOTIDE SEQUENCE [LARGE SCALE GENOMIC DNA]</scope>
</reference>
<keyword evidence="1" id="KW-0812">Transmembrane</keyword>
<feature type="transmembrane region" description="Helical" evidence="1">
    <location>
        <begin position="6"/>
        <end position="26"/>
    </location>
</feature>
<evidence type="ECO:0000256" key="1">
    <source>
        <dbReference type="SAM" id="Phobius"/>
    </source>
</evidence>
<name>A0ABN7SV29_OIKDI</name>